<protein>
    <submittedName>
        <fullName evidence="1">Uncharacterized protein</fullName>
    </submittedName>
</protein>
<gene>
    <name evidence="1" type="ORF">AVDCRST_MAG86-758</name>
</gene>
<accession>A0A6J4V1X0</accession>
<dbReference type="AlphaFoldDB" id="A0A6J4V1X0"/>
<organism evidence="1">
    <name type="scientific">uncultured Truepera sp</name>
    <dbReference type="NCBI Taxonomy" id="543023"/>
    <lineage>
        <taxon>Bacteria</taxon>
        <taxon>Thermotogati</taxon>
        <taxon>Deinococcota</taxon>
        <taxon>Deinococci</taxon>
        <taxon>Trueperales</taxon>
        <taxon>Trueperaceae</taxon>
        <taxon>Truepera</taxon>
        <taxon>environmental samples</taxon>
    </lineage>
</organism>
<evidence type="ECO:0000313" key="1">
    <source>
        <dbReference type="EMBL" id="CAA9562573.1"/>
    </source>
</evidence>
<dbReference type="EMBL" id="CADCWP010000052">
    <property type="protein sequence ID" value="CAA9562573.1"/>
    <property type="molecule type" value="Genomic_DNA"/>
</dbReference>
<name>A0A6J4V1X0_9DEIN</name>
<reference evidence="1" key="1">
    <citation type="submission" date="2020-02" db="EMBL/GenBank/DDBJ databases">
        <authorList>
            <person name="Meier V. D."/>
        </authorList>
    </citation>
    <scope>NUCLEOTIDE SEQUENCE</scope>
    <source>
        <strain evidence="1">AVDCRST_MAG86</strain>
    </source>
</reference>
<sequence length="68" mass="7802">MRSRALNRAFNRALIDIEYRHALLQNLRGILGSEGVPEGEIRGLESRSPHDIRELAQALEKLHLESFH</sequence>
<proteinExistence type="predicted"/>